<accession>A0AAN9GE77</accession>
<dbReference type="Pfam" id="PF04218">
    <property type="entry name" value="CENP-B_N"/>
    <property type="match status" value="1"/>
</dbReference>
<evidence type="ECO:0000256" key="1">
    <source>
        <dbReference type="ARBA" id="ARBA00004123"/>
    </source>
</evidence>
<dbReference type="SUPFAM" id="SSF46689">
    <property type="entry name" value="Homeodomain-like"/>
    <property type="match status" value="2"/>
</dbReference>
<keyword evidence="3 4" id="KW-0539">Nucleus</keyword>
<dbReference type="Proteomes" id="UP001374579">
    <property type="component" value="Unassembled WGS sequence"/>
</dbReference>
<dbReference type="Gene3D" id="3.30.420.10">
    <property type="entry name" value="Ribonuclease H-like superfamily/Ribonuclease H"/>
    <property type="match status" value="1"/>
</dbReference>
<dbReference type="InterPro" id="IPR036397">
    <property type="entry name" value="RNaseH_sf"/>
</dbReference>
<dbReference type="InterPro" id="IPR009057">
    <property type="entry name" value="Homeodomain-like_sf"/>
</dbReference>
<dbReference type="PANTHER" id="PTHR19303">
    <property type="entry name" value="TRANSPOSON"/>
    <property type="match status" value="1"/>
</dbReference>
<evidence type="ECO:0000256" key="3">
    <source>
        <dbReference type="ARBA" id="ARBA00023242"/>
    </source>
</evidence>
<dbReference type="GO" id="GO:0003677">
    <property type="term" value="F:DNA binding"/>
    <property type="evidence" value="ECO:0007669"/>
    <property type="project" value="UniProtKB-UniRule"/>
</dbReference>
<keyword evidence="2 4" id="KW-0238">DNA-binding</keyword>
<dbReference type="PROSITE" id="PS50960">
    <property type="entry name" value="HTH_PSQ"/>
    <property type="match status" value="1"/>
</dbReference>
<dbReference type="InterPro" id="IPR006600">
    <property type="entry name" value="HTH_CenpB_DNA-bd_dom"/>
</dbReference>
<keyword evidence="9" id="KW-1185">Reference proteome</keyword>
<dbReference type="EMBL" id="JBAMIC010000008">
    <property type="protein sequence ID" value="KAK7103595.1"/>
    <property type="molecule type" value="Genomic_DNA"/>
</dbReference>
<feature type="region of interest" description="Disordered" evidence="5">
    <location>
        <begin position="449"/>
        <end position="472"/>
    </location>
</feature>
<dbReference type="AlphaFoldDB" id="A0AAN9GE77"/>
<dbReference type="InterPro" id="IPR004875">
    <property type="entry name" value="DDE_SF_endonuclease_dom"/>
</dbReference>
<name>A0AAN9GE77_9CAEN</name>
<feature type="DNA-binding region" description="H-T-H motif" evidence="4">
    <location>
        <begin position="31"/>
        <end position="51"/>
    </location>
</feature>
<feature type="compositionally biased region" description="Acidic residues" evidence="5">
    <location>
        <begin position="454"/>
        <end position="468"/>
    </location>
</feature>
<protein>
    <submittedName>
        <fullName evidence="8">Uncharacterized protein</fullName>
    </submittedName>
</protein>
<evidence type="ECO:0000259" key="7">
    <source>
        <dbReference type="PROSITE" id="PS51253"/>
    </source>
</evidence>
<feature type="domain" description="HTH psq-type" evidence="6">
    <location>
        <begin position="3"/>
        <end position="55"/>
    </location>
</feature>
<dbReference type="Pfam" id="PF03184">
    <property type="entry name" value="DDE_1"/>
    <property type="match status" value="1"/>
</dbReference>
<reference evidence="8 9" key="1">
    <citation type="submission" date="2024-02" db="EMBL/GenBank/DDBJ databases">
        <title>Chromosome-scale genome assembly of the rough periwinkle Littorina saxatilis.</title>
        <authorList>
            <person name="De Jode A."/>
            <person name="Faria R."/>
            <person name="Formenti G."/>
            <person name="Sims Y."/>
            <person name="Smith T.P."/>
            <person name="Tracey A."/>
            <person name="Wood J.M.D."/>
            <person name="Zagrodzka Z.B."/>
            <person name="Johannesson K."/>
            <person name="Butlin R.K."/>
            <person name="Leder E.H."/>
        </authorList>
    </citation>
    <scope>NUCLEOTIDE SEQUENCE [LARGE SCALE GENOMIC DNA]</scope>
    <source>
        <strain evidence="8">Snail1</strain>
        <tissue evidence="8">Muscle</tissue>
    </source>
</reference>
<comment type="subcellular location">
    <subcellularLocation>
        <location evidence="1 4">Nucleus</location>
    </subcellularLocation>
</comment>
<dbReference type="SMART" id="SM00674">
    <property type="entry name" value="CENPB"/>
    <property type="match status" value="1"/>
</dbReference>
<dbReference type="InterPro" id="IPR007889">
    <property type="entry name" value="HTH_Psq"/>
</dbReference>
<proteinExistence type="predicted"/>
<evidence type="ECO:0000256" key="2">
    <source>
        <dbReference type="ARBA" id="ARBA00023125"/>
    </source>
</evidence>
<dbReference type="GO" id="GO:0005634">
    <property type="term" value="C:nucleus"/>
    <property type="evidence" value="ECO:0007669"/>
    <property type="project" value="UniProtKB-SubCell"/>
</dbReference>
<evidence type="ECO:0000313" key="8">
    <source>
        <dbReference type="EMBL" id="KAK7103595.1"/>
    </source>
</evidence>
<evidence type="ECO:0000313" key="9">
    <source>
        <dbReference type="Proteomes" id="UP001374579"/>
    </source>
</evidence>
<evidence type="ECO:0000259" key="6">
    <source>
        <dbReference type="PROSITE" id="PS50960"/>
    </source>
</evidence>
<comment type="caution">
    <text evidence="8">The sequence shown here is derived from an EMBL/GenBank/DDBJ whole genome shotgun (WGS) entry which is preliminary data.</text>
</comment>
<dbReference type="Pfam" id="PF03221">
    <property type="entry name" value="HTH_Tnp_Tc5"/>
    <property type="match status" value="1"/>
</dbReference>
<feature type="domain" description="HTH CENPB-type" evidence="7">
    <location>
        <begin position="72"/>
        <end position="142"/>
    </location>
</feature>
<gene>
    <name evidence="8" type="ORF">V1264_018464</name>
</gene>
<dbReference type="PROSITE" id="PS51253">
    <property type="entry name" value="HTH_CENPB"/>
    <property type="match status" value="1"/>
</dbReference>
<organism evidence="8 9">
    <name type="scientific">Littorina saxatilis</name>
    <dbReference type="NCBI Taxonomy" id="31220"/>
    <lineage>
        <taxon>Eukaryota</taxon>
        <taxon>Metazoa</taxon>
        <taxon>Spiralia</taxon>
        <taxon>Lophotrochozoa</taxon>
        <taxon>Mollusca</taxon>
        <taxon>Gastropoda</taxon>
        <taxon>Caenogastropoda</taxon>
        <taxon>Littorinimorpha</taxon>
        <taxon>Littorinoidea</taxon>
        <taxon>Littorinidae</taxon>
        <taxon>Littorina</taxon>
    </lineage>
</organism>
<evidence type="ECO:0000256" key="4">
    <source>
        <dbReference type="PROSITE-ProRule" id="PRU00320"/>
    </source>
</evidence>
<dbReference type="InterPro" id="IPR050863">
    <property type="entry name" value="CenT-Element_Derived"/>
</dbReference>
<dbReference type="Gene3D" id="1.10.10.60">
    <property type="entry name" value="Homeodomain-like"/>
    <property type="match status" value="2"/>
</dbReference>
<evidence type="ECO:0000256" key="5">
    <source>
        <dbReference type="SAM" id="MobiDB-lite"/>
    </source>
</evidence>
<sequence>MAESRKRKLTSHTIDLKLKVIAAVDKKDRSKSEICKEFNIPNSTLSTFLRDRQKIEAASASSSFQPQRKRMRVCCEKDRGREKIEECLFVWFKQARSSGLPISGPILCAKAVSLAEELGIEFVPNSGWLSRFKERKGITFRMVCGEAASVCDETVKEWTENTLPDILSQYDPNDVFNCDETGLFYKCLPSKTLALKSDKCAGGKIAKDRITVHICANMTGSEKIPLLVIGKSAKPRCFKNVKTLPVEYRNNKKSWMTTVLFEEWLLKLDRRMKVQQRKIVMFMDNCPAHGKPNLDNVRLVFMPPNTTSKLQPCDQGIIANFKHYYRSLVLRRLLIQFESRTEITEGLFEFKLNLLEAMQIARTAWTMVTETTIANCFRHAGFHTVSESVTHTVCDEEDVLAQDSDLESLFSRVQQVMPECSNVTVADYISVDADLQTTCEVSVKDIADTMKEGDAEEEDDNEGDDDDTEIKPPSLADALAAIKTVTNFLLTHTVHETSLDQASFLEGEIENGALKGRKQTTIMDFFKK</sequence>
<dbReference type="PANTHER" id="PTHR19303:SF73">
    <property type="entry name" value="PROTEIN PDC2"/>
    <property type="match status" value="1"/>
</dbReference>